<evidence type="ECO:0000313" key="3">
    <source>
        <dbReference type="EMBL" id="MBB2144734.1"/>
    </source>
</evidence>
<dbReference type="RefSeq" id="WP_182921415.1">
    <property type="nucleotide sequence ID" value="NZ_WNXD01000001.1"/>
</dbReference>
<feature type="transmembrane region" description="Helical" evidence="2">
    <location>
        <begin position="50"/>
        <end position="67"/>
    </location>
</feature>
<gene>
    <name evidence="3" type="ORF">GM921_04520</name>
</gene>
<dbReference type="EMBL" id="WNXD01000001">
    <property type="protein sequence ID" value="MBB2144734.1"/>
    <property type="molecule type" value="Genomic_DNA"/>
</dbReference>
<accession>A0A923IV17</accession>
<evidence type="ECO:0000313" key="4">
    <source>
        <dbReference type="Proteomes" id="UP000601055"/>
    </source>
</evidence>
<reference evidence="3" key="1">
    <citation type="submission" date="2019-11" db="EMBL/GenBank/DDBJ databases">
        <title>Description of Pedobacter sp. LMG 31464T.</title>
        <authorList>
            <person name="Carlier A."/>
            <person name="Qi S."/>
            <person name="Vandamme P."/>
        </authorList>
    </citation>
    <scope>NUCLEOTIDE SEQUENCE</scope>
    <source>
        <strain evidence="3">LMG 31464</strain>
    </source>
</reference>
<evidence type="ECO:0000256" key="2">
    <source>
        <dbReference type="SAM" id="Phobius"/>
    </source>
</evidence>
<name>A0A923IV17_9SPHI</name>
<dbReference type="AlphaFoldDB" id="A0A923IV17"/>
<organism evidence="3 4">
    <name type="scientific">Pedobacter planticolens</name>
    <dbReference type="NCBI Taxonomy" id="2679964"/>
    <lineage>
        <taxon>Bacteria</taxon>
        <taxon>Pseudomonadati</taxon>
        <taxon>Bacteroidota</taxon>
        <taxon>Sphingobacteriia</taxon>
        <taxon>Sphingobacteriales</taxon>
        <taxon>Sphingobacteriaceae</taxon>
        <taxon>Pedobacter</taxon>
    </lineage>
</organism>
<feature type="region of interest" description="Disordered" evidence="1">
    <location>
        <begin position="1"/>
        <end position="42"/>
    </location>
</feature>
<protein>
    <submittedName>
        <fullName evidence="3">Uncharacterized protein</fullName>
    </submittedName>
</protein>
<keyword evidence="2" id="KW-1133">Transmembrane helix</keyword>
<keyword evidence="4" id="KW-1185">Reference proteome</keyword>
<sequence>MENTTPNHIEDPNKGHPPIETNYEAHKDNPGPAPTVNEPDNKGAGQAMKWIIPVVVIILLVIYFLYFRNNTSTH</sequence>
<proteinExistence type="predicted"/>
<dbReference type="Proteomes" id="UP000601055">
    <property type="component" value="Unassembled WGS sequence"/>
</dbReference>
<keyword evidence="2" id="KW-0812">Transmembrane</keyword>
<comment type="caution">
    <text evidence="3">The sequence shown here is derived from an EMBL/GenBank/DDBJ whole genome shotgun (WGS) entry which is preliminary data.</text>
</comment>
<keyword evidence="2" id="KW-0472">Membrane</keyword>
<evidence type="ECO:0000256" key="1">
    <source>
        <dbReference type="SAM" id="MobiDB-lite"/>
    </source>
</evidence>